<dbReference type="InterPro" id="IPR011894">
    <property type="entry name" value="PorC_KorC"/>
</dbReference>
<proteinExistence type="predicted"/>
<dbReference type="InterPro" id="IPR051626">
    <property type="entry name" value="Oxidoreductase_gamma_subunit"/>
</dbReference>
<dbReference type="Pfam" id="PF01558">
    <property type="entry name" value="POR"/>
    <property type="match status" value="1"/>
</dbReference>
<dbReference type="SUPFAM" id="SSF53323">
    <property type="entry name" value="Pyruvate-ferredoxin oxidoreductase, PFOR, domain III"/>
    <property type="match status" value="1"/>
</dbReference>
<feature type="domain" description="Pyruvate/ketoisovalerate oxidoreductase catalytic" evidence="2">
    <location>
        <begin position="10"/>
        <end position="180"/>
    </location>
</feature>
<dbReference type="NCBIfam" id="TIGR02175">
    <property type="entry name" value="PorC_KorC"/>
    <property type="match status" value="1"/>
</dbReference>
<keyword evidence="4" id="KW-1185">Reference proteome</keyword>
<dbReference type="Gene3D" id="3.40.920.10">
    <property type="entry name" value="Pyruvate-ferredoxin oxidoreductase, PFOR, domain III"/>
    <property type="match status" value="1"/>
</dbReference>
<dbReference type="EMBL" id="JANCLU010000007">
    <property type="protein sequence ID" value="MCP8938774.1"/>
    <property type="molecule type" value="Genomic_DNA"/>
</dbReference>
<evidence type="ECO:0000313" key="3">
    <source>
        <dbReference type="EMBL" id="MCP8938774.1"/>
    </source>
</evidence>
<name>A0ABT1LBA8_9HYPH</name>
<dbReference type="Proteomes" id="UP001205890">
    <property type="component" value="Unassembled WGS sequence"/>
</dbReference>
<dbReference type="PANTHER" id="PTHR43366">
    <property type="entry name" value="PYRUVATE SYNTHASE SUBUNIT PORC"/>
    <property type="match status" value="1"/>
</dbReference>
<keyword evidence="1" id="KW-0560">Oxidoreductase</keyword>
<reference evidence="3 4" key="1">
    <citation type="submission" date="2022-07" db="EMBL/GenBank/DDBJ databases">
        <authorList>
            <person name="Li W.-J."/>
            <person name="Deng Q.-Q."/>
        </authorList>
    </citation>
    <scope>NUCLEOTIDE SEQUENCE [LARGE SCALE GENOMIC DNA]</scope>
    <source>
        <strain evidence="3 4">SYSU M60028</strain>
    </source>
</reference>
<accession>A0ABT1LBA8</accession>
<dbReference type="InterPro" id="IPR019752">
    <property type="entry name" value="Pyrv/ketoisovalerate_OxRed_cat"/>
</dbReference>
<organism evidence="3 4">
    <name type="scientific">Alsobacter ponti</name>
    <dbReference type="NCBI Taxonomy" id="2962936"/>
    <lineage>
        <taxon>Bacteria</taxon>
        <taxon>Pseudomonadati</taxon>
        <taxon>Pseudomonadota</taxon>
        <taxon>Alphaproteobacteria</taxon>
        <taxon>Hyphomicrobiales</taxon>
        <taxon>Alsobacteraceae</taxon>
        <taxon>Alsobacter</taxon>
    </lineage>
</organism>
<sequence>MFQIRIHGRGSQGVVTAAEMLSVAAFLEGRHAQAFPSFGSERMGAPVVSFCRIADIEIRLREPIMEPDCVIVQDPTLLKVVDVFAGLKPGGYLIVNTNRGFADLHIEGIVAGLPRGHAVAVPASEIAQKHVGRPLPNAAMLGAFAALTGLVHLDSVQRAIRETFRGAVGDANVAAALAAHDETARRGAAADAAA</sequence>
<evidence type="ECO:0000313" key="4">
    <source>
        <dbReference type="Proteomes" id="UP001205890"/>
    </source>
</evidence>
<gene>
    <name evidence="3" type="ORF">NK718_09635</name>
</gene>
<protein>
    <submittedName>
        <fullName evidence="3">2-oxoacid:acceptor oxidoreductase family protein</fullName>
    </submittedName>
</protein>
<dbReference type="RefSeq" id="WP_254741005.1">
    <property type="nucleotide sequence ID" value="NZ_JANCLU010000007.1"/>
</dbReference>
<comment type="caution">
    <text evidence="3">The sequence shown here is derived from an EMBL/GenBank/DDBJ whole genome shotgun (WGS) entry which is preliminary data.</text>
</comment>
<dbReference type="PANTHER" id="PTHR43366:SF1">
    <property type="entry name" value="PYRUVATE SYNTHASE SUBUNIT PORC"/>
    <property type="match status" value="1"/>
</dbReference>
<dbReference type="InterPro" id="IPR002869">
    <property type="entry name" value="Pyrv_flavodox_OxRed_cen"/>
</dbReference>
<evidence type="ECO:0000256" key="1">
    <source>
        <dbReference type="ARBA" id="ARBA00023002"/>
    </source>
</evidence>
<evidence type="ECO:0000259" key="2">
    <source>
        <dbReference type="Pfam" id="PF01558"/>
    </source>
</evidence>